<name>A0A812U6N9_9DINO</name>
<dbReference type="PANTHER" id="PTHR47447">
    <property type="entry name" value="OS03G0856100 PROTEIN"/>
    <property type="match status" value="1"/>
</dbReference>
<gene>
    <name evidence="3" type="primary">Rpl30</name>
    <name evidence="3" type="ORF">SNAT2548_LOCUS31941</name>
</gene>
<dbReference type="EMBL" id="CAJNDS010002684">
    <property type="protein sequence ID" value="CAE7564450.1"/>
    <property type="molecule type" value="Genomic_DNA"/>
</dbReference>
<protein>
    <submittedName>
        <fullName evidence="3">Rpl30 protein</fullName>
    </submittedName>
</protein>
<dbReference type="InterPro" id="IPR011990">
    <property type="entry name" value="TPR-like_helical_dom_sf"/>
</dbReference>
<evidence type="ECO:0000256" key="1">
    <source>
        <dbReference type="ARBA" id="ARBA00022737"/>
    </source>
</evidence>
<comment type="caution">
    <text evidence="3">The sequence shown here is derived from an EMBL/GenBank/DDBJ whole genome shotgun (WGS) entry which is preliminary data.</text>
</comment>
<feature type="non-terminal residue" evidence="3">
    <location>
        <position position="559"/>
    </location>
</feature>
<accession>A0A812U6N9</accession>
<reference evidence="3" key="1">
    <citation type="submission" date="2021-02" db="EMBL/GenBank/DDBJ databases">
        <authorList>
            <person name="Dougan E. K."/>
            <person name="Rhodes N."/>
            <person name="Thang M."/>
            <person name="Chan C."/>
        </authorList>
    </citation>
    <scope>NUCLEOTIDE SEQUENCE</scope>
</reference>
<keyword evidence="2" id="KW-1133">Transmembrane helix</keyword>
<keyword evidence="1" id="KW-0677">Repeat</keyword>
<proteinExistence type="predicted"/>
<feature type="transmembrane region" description="Helical" evidence="2">
    <location>
        <begin position="85"/>
        <end position="105"/>
    </location>
</feature>
<keyword evidence="4" id="KW-1185">Reference proteome</keyword>
<sequence>MLAEADAATAAPLMVVIGEREPISHSVEVQFEVSMHKALGGQARATKWQTAFWLAQQMQEDGILPNSITTTLLLVACRPRRWRSALVLLASAVSLAAWNVALGLAPTPRLAFKWLCDMTQSALRPDPVSFGAVTASASALCGTASATSFWHYALFTMDLGRSCLGERPLPSARCAALTALARGAHWLAARQALASTVSPTVEELNAATSAVERWADAVAIVFGQRGQSLRPDAIGRNAASTACARAARWQEVYALTFRLGKPDAIGIGASFSALAAGAAVPQAWCWAWGLLAATQSQGVLLDTLALNAAAALPRWDRAAALLATFPARQLKPTSSTVATVLSSLGDRALWENALDLLAARGASDTTPANAGMAACDRGGAWQQALCLLAGRGLRRDEVGLGAAQSAVGKSGDWAGALSLLNEGRLSSLRVTDVSLAAALASSREVWKVAVSLQDWAAKQHLEVAELARLALLAATGAAGVWTRSLMLWPASLGSAGETTLRSTNAAVSSCVLSAAWPWAVRLVGEVSQLEMSQTAITQQAALAAFEASGQCRRAVAVLE</sequence>
<evidence type="ECO:0000313" key="3">
    <source>
        <dbReference type="EMBL" id="CAE7564450.1"/>
    </source>
</evidence>
<dbReference type="OrthoDB" id="10339221at2759"/>
<dbReference type="PANTHER" id="PTHR47447:SF17">
    <property type="entry name" value="OS12G0638900 PROTEIN"/>
    <property type="match status" value="1"/>
</dbReference>
<dbReference type="Gene3D" id="1.25.40.10">
    <property type="entry name" value="Tetratricopeptide repeat domain"/>
    <property type="match status" value="2"/>
</dbReference>
<dbReference type="Proteomes" id="UP000604046">
    <property type="component" value="Unassembled WGS sequence"/>
</dbReference>
<evidence type="ECO:0000313" key="4">
    <source>
        <dbReference type="Proteomes" id="UP000604046"/>
    </source>
</evidence>
<dbReference type="AlphaFoldDB" id="A0A812U6N9"/>
<keyword evidence="2" id="KW-0472">Membrane</keyword>
<evidence type="ECO:0000256" key="2">
    <source>
        <dbReference type="SAM" id="Phobius"/>
    </source>
</evidence>
<keyword evidence="2" id="KW-0812">Transmembrane</keyword>
<organism evidence="3 4">
    <name type="scientific">Symbiodinium natans</name>
    <dbReference type="NCBI Taxonomy" id="878477"/>
    <lineage>
        <taxon>Eukaryota</taxon>
        <taxon>Sar</taxon>
        <taxon>Alveolata</taxon>
        <taxon>Dinophyceae</taxon>
        <taxon>Suessiales</taxon>
        <taxon>Symbiodiniaceae</taxon>
        <taxon>Symbiodinium</taxon>
    </lineage>
</organism>